<dbReference type="EMBL" id="JXCE01001470">
    <property type="protein sequence ID" value="KPA35169.1"/>
    <property type="molecule type" value="Genomic_DNA"/>
</dbReference>
<dbReference type="AlphaFoldDB" id="A0A0M9EKX0"/>
<sequence>IGFPGKLQPEMIATFKEISKLWHQFLESAEEGKEKKVPKRKQGSQSQKTDNMQQQQQQEEEKRSSSSSSNSLTVWPR</sequence>
<dbReference type="Proteomes" id="UP000037904">
    <property type="component" value="Unassembled WGS sequence"/>
</dbReference>
<protein>
    <submittedName>
        <fullName evidence="2">Uncharacterized protein</fullName>
    </submittedName>
</protein>
<name>A0A0M9EKX0_FUSLA</name>
<organism evidence="2 3">
    <name type="scientific">Fusarium langsethiae</name>
    <dbReference type="NCBI Taxonomy" id="179993"/>
    <lineage>
        <taxon>Eukaryota</taxon>
        <taxon>Fungi</taxon>
        <taxon>Dikarya</taxon>
        <taxon>Ascomycota</taxon>
        <taxon>Pezizomycotina</taxon>
        <taxon>Sordariomycetes</taxon>
        <taxon>Hypocreomycetidae</taxon>
        <taxon>Hypocreales</taxon>
        <taxon>Nectriaceae</taxon>
        <taxon>Fusarium</taxon>
    </lineage>
</organism>
<feature type="compositionally biased region" description="Low complexity" evidence="1">
    <location>
        <begin position="44"/>
        <end position="57"/>
    </location>
</feature>
<keyword evidence="3" id="KW-1185">Reference proteome</keyword>
<evidence type="ECO:0000256" key="1">
    <source>
        <dbReference type="SAM" id="MobiDB-lite"/>
    </source>
</evidence>
<feature type="region of interest" description="Disordered" evidence="1">
    <location>
        <begin position="29"/>
        <end position="77"/>
    </location>
</feature>
<gene>
    <name evidence="2" type="ORF">FLAG1_12161</name>
</gene>
<reference evidence="2 3" key="1">
    <citation type="submission" date="2015-04" db="EMBL/GenBank/DDBJ databases">
        <title>The draft genome sequence of Fusarium langsethiae, a T-2/HT-2 mycotoxin producer.</title>
        <authorList>
            <person name="Lysoe E."/>
            <person name="Divon H.H."/>
            <person name="Terzi V."/>
            <person name="Orru L."/>
            <person name="Lamontanara A."/>
            <person name="Kolseth A.-K."/>
            <person name="Frandsen R.J."/>
            <person name="Nielsen K."/>
            <person name="Thrane U."/>
        </authorList>
    </citation>
    <scope>NUCLEOTIDE SEQUENCE [LARGE SCALE GENOMIC DNA]</scope>
    <source>
        <strain evidence="2 3">Fl201059</strain>
    </source>
</reference>
<proteinExistence type="predicted"/>
<feature type="non-terminal residue" evidence="2">
    <location>
        <position position="1"/>
    </location>
</feature>
<evidence type="ECO:0000313" key="3">
    <source>
        <dbReference type="Proteomes" id="UP000037904"/>
    </source>
</evidence>
<evidence type="ECO:0000313" key="2">
    <source>
        <dbReference type="EMBL" id="KPA35169.1"/>
    </source>
</evidence>
<accession>A0A0M9EKX0</accession>
<comment type="caution">
    <text evidence="2">The sequence shown here is derived from an EMBL/GenBank/DDBJ whole genome shotgun (WGS) entry which is preliminary data.</text>
</comment>